<accession>A0A899G2E3</accession>
<gene>
    <name evidence="1" type="ORF">MERGE_000720</name>
</gene>
<evidence type="ECO:0000313" key="1">
    <source>
        <dbReference type="EMBL" id="QSL66342.1"/>
    </source>
</evidence>
<dbReference type="Proteomes" id="UP000663699">
    <property type="component" value="Chromosome 11"/>
</dbReference>
<reference evidence="1" key="1">
    <citation type="submission" date="2020-06" db="EMBL/GenBank/DDBJ databases">
        <title>Genomes of multiple members of Pneumocystis genus reveal paths to human pathogen Pneumocystis jirovecii.</title>
        <authorList>
            <person name="Cisse O.H."/>
            <person name="Ma L."/>
            <person name="Dekker J."/>
            <person name="Khil P."/>
            <person name="Jo J."/>
            <person name="Brenchley J."/>
            <person name="Blair R."/>
            <person name="Pahar B."/>
            <person name="Chabe M."/>
            <person name="Van Rompay K.A."/>
            <person name="Keesler R."/>
            <person name="Sukura A."/>
            <person name="Hirsch V."/>
            <person name="Kutty G."/>
            <person name="Liu Y."/>
            <person name="Peng L."/>
            <person name="Chen J."/>
            <person name="Song J."/>
            <person name="Weissenbacher-Lang C."/>
            <person name="Xu J."/>
            <person name="Upham N.S."/>
            <person name="Stajich J.E."/>
            <person name="Cuomo C.A."/>
            <person name="Cushion M.T."/>
            <person name="Kovacs J.A."/>
        </authorList>
    </citation>
    <scope>NUCLEOTIDE SEQUENCE</scope>
    <source>
        <strain evidence="1">2A</strain>
    </source>
</reference>
<dbReference type="OrthoDB" id="5385626at2759"/>
<organism evidence="1 2">
    <name type="scientific">Pneumocystis wakefieldiae</name>
    <dbReference type="NCBI Taxonomy" id="38082"/>
    <lineage>
        <taxon>Eukaryota</taxon>
        <taxon>Fungi</taxon>
        <taxon>Dikarya</taxon>
        <taxon>Ascomycota</taxon>
        <taxon>Taphrinomycotina</taxon>
        <taxon>Pneumocystomycetes</taxon>
        <taxon>Pneumocystaceae</taxon>
        <taxon>Pneumocystis</taxon>
    </lineage>
</organism>
<keyword evidence="2" id="KW-1185">Reference proteome</keyword>
<sequence>MLRPEDAEYMNCECSKKYTSKLFMKGHEQCKIHKGQTFYCFSSGSKNNFCSLHNQRLQMYLDRARHSREEYWVNNRRREQIFQSFFFAEENERRKFLEQEAALHQISFDEIDDDDYTFIHQMEALEDEQINYFIDEYVKDTSEEHR</sequence>
<protein>
    <submittedName>
        <fullName evidence="1">Uncharacterized protein</fullName>
    </submittedName>
</protein>
<dbReference type="EMBL" id="CP054542">
    <property type="protein sequence ID" value="QSL66342.1"/>
    <property type="molecule type" value="Genomic_DNA"/>
</dbReference>
<dbReference type="AlphaFoldDB" id="A0A899G2E3"/>
<evidence type="ECO:0000313" key="2">
    <source>
        <dbReference type="Proteomes" id="UP000663699"/>
    </source>
</evidence>
<name>A0A899G2E3_9ASCO</name>
<proteinExistence type="predicted"/>